<dbReference type="CDD" id="cd18298">
    <property type="entry name" value="BTB_POZ_RCBTB1_2"/>
    <property type="match status" value="1"/>
</dbReference>
<dbReference type="InterPro" id="IPR011333">
    <property type="entry name" value="SKP1/BTB/POZ_sf"/>
</dbReference>
<evidence type="ECO:0000259" key="1">
    <source>
        <dbReference type="PROSITE" id="PS50097"/>
    </source>
</evidence>
<gene>
    <name evidence="2" type="ORF">ALC60_00188</name>
</gene>
<sequence>MCSDLRSWPVFGSLEPEFISQIHMVMVFGKTFGNKALIVTKDKTVYILDENLHDCLETGYETSGPYLKEIEDLCGKDIKTFAYGMGPHILALTNGGEVYSCDDVNGQSENGTCNKVLAFTLMNVPTIEDSQNVKHVVDIACGYYHSTILTENGEYDDDNPLVILKAKAKQMEKTRWIDIAALNNSSIAVNEAGRVYVWGDCRGKSILTPTGTSSFNVHDALAHYGPSIMHKPLILDEELDILGCLGIAFDDSSTSDLKIQVEDKCIHVHKAILKIRSLYFRKMFEHDWAENNQSVIKINEFSYVVYEEYLKFLYTNIISLSFEKISELFDLAIAYCENNLKKHCIRRIKQRITISNVAYFYSFAVKYDIEELEEFCVQFAVSHMMAVTRTENFAKLDQNLMKTFIIKASEAGCFRN</sequence>
<dbReference type="SMART" id="SM00225">
    <property type="entry name" value="BTB"/>
    <property type="match status" value="1"/>
</dbReference>
<dbReference type="InterPro" id="IPR009091">
    <property type="entry name" value="RCC1/BLIP-II"/>
</dbReference>
<dbReference type="STRING" id="64791.A0A151XK84"/>
<accession>A0A151XK84</accession>
<evidence type="ECO:0000313" key="2">
    <source>
        <dbReference type="EMBL" id="KYQ60741.1"/>
    </source>
</evidence>
<dbReference type="AlphaFoldDB" id="A0A151XK84"/>
<dbReference type="Gene3D" id="3.30.710.10">
    <property type="entry name" value="Potassium Channel Kv1.1, Chain A"/>
    <property type="match status" value="1"/>
</dbReference>
<dbReference type="PROSITE" id="PS50097">
    <property type="entry name" value="BTB"/>
    <property type="match status" value="1"/>
</dbReference>
<dbReference type="EMBL" id="KQ982045">
    <property type="protein sequence ID" value="KYQ60741.1"/>
    <property type="molecule type" value="Genomic_DNA"/>
</dbReference>
<organism evidence="2 3">
    <name type="scientific">Mycetomoellerius zeteki</name>
    <dbReference type="NCBI Taxonomy" id="64791"/>
    <lineage>
        <taxon>Eukaryota</taxon>
        <taxon>Metazoa</taxon>
        <taxon>Ecdysozoa</taxon>
        <taxon>Arthropoda</taxon>
        <taxon>Hexapoda</taxon>
        <taxon>Insecta</taxon>
        <taxon>Pterygota</taxon>
        <taxon>Neoptera</taxon>
        <taxon>Endopterygota</taxon>
        <taxon>Hymenoptera</taxon>
        <taxon>Apocrita</taxon>
        <taxon>Aculeata</taxon>
        <taxon>Formicoidea</taxon>
        <taxon>Formicidae</taxon>
        <taxon>Myrmicinae</taxon>
        <taxon>Mycetomoellerius</taxon>
    </lineage>
</organism>
<evidence type="ECO:0000313" key="3">
    <source>
        <dbReference type="Proteomes" id="UP000075809"/>
    </source>
</evidence>
<reference evidence="2 3" key="1">
    <citation type="submission" date="2015-09" db="EMBL/GenBank/DDBJ databases">
        <title>Trachymyrmex zeteki WGS genome.</title>
        <authorList>
            <person name="Nygaard S."/>
            <person name="Hu H."/>
            <person name="Boomsma J."/>
            <person name="Zhang G."/>
        </authorList>
    </citation>
    <scope>NUCLEOTIDE SEQUENCE [LARGE SCALE GENOMIC DNA]</scope>
    <source>
        <strain evidence="2">Tzet28-1</strain>
        <tissue evidence="2">Whole body</tissue>
    </source>
</reference>
<dbReference type="SUPFAM" id="SSF50985">
    <property type="entry name" value="RCC1/BLIP-II"/>
    <property type="match status" value="1"/>
</dbReference>
<dbReference type="Pfam" id="PF13540">
    <property type="entry name" value="RCC1_2"/>
    <property type="match status" value="1"/>
</dbReference>
<dbReference type="Pfam" id="PF07707">
    <property type="entry name" value="BACK"/>
    <property type="match status" value="1"/>
</dbReference>
<dbReference type="Gene3D" id="2.130.10.30">
    <property type="entry name" value="Regulator of chromosome condensation 1/beta-lactamase-inhibitor protein II"/>
    <property type="match status" value="1"/>
</dbReference>
<dbReference type="Pfam" id="PF00651">
    <property type="entry name" value="BTB"/>
    <property type="match status" value="1"/>
</dbReference>
<dbReference type="SUPFAM" id="SSF54695">
    <property type="entry name" value="POZ domain"/>
    <property type="match status" value="1"/>
</dbReference>
<protein>
    <submittedName>
        <fullName evidence="2">RCC1 and BTB domain-containing protein 1</fullName>
    </submittedName>
</protein>
<dbReference type="PANTHER" id="PTHR24413">
    <property type="entry name" value="SPECKLE-TYPE POZ PROTEIN"/>
    <property type="match status" value="1"/>
</dbReference>
<dbReference type="InterPro" id="IPR000210">
    <property type="entry name" value="BTB/POZ_dom"/>
</dbReference>
<keyword evidence="3" id="KW-1185">Reference proteome</keyword>
<dbReference type="Proteomes" id="UP000075809">
    <property type="component" value="Unassembled WGS sequence"/>
</dbReference>
<dbReference type="InterPro" id="IPR011705">
    <property type="entry name" value="BACK"/>
</dbReference>
<name>A0A151XK84_9HYME</name>
<proteinExistence type="predicted"/>
<feature type="domain" description="BTB" evidence="1">
    <location>
        <begin position="255"/>
        <end position="322"/>
    </location>
</feature>